<dbReference type="RefSeq" id="WP_154562661.1">
    <property type="nucleotide sequence ID" value="NZ_VUMG01000002.1"/>
</dbReference>
<evidence type="ECO:0000259" key="3">
    <source>
        <dbReference type="PROSITE" id="PS51186"/>
    </source>
</evidence>
<sequence>MIVRQASPSDLDQIGRIYQDLKRDGMSDAQKAKLGFVQGRMDAAGMAKRLEKSLGALVAVDDDIVGAAFYDWTPQATDMQSPVIGLAQYVATHKLDPQRVIMYGPLAVADSASGRGVARALVDAVISAAKDNGATEVIAMVDTRNSRSMGLHEHLGFRIVHRYDYDSRPYLVYGRGVHED</sequence>
<dbReference type="PANTHER" id="PTHR43877">
    <property type="entry name" value="AMINOALKYLPHOSPHONATE N-ACETYLTRANSFERASE-RELATED-RELATED"/>
    <property type="match status" value="1"/>
</dbReference>
<keyword evidence="2" id="KW-0012">Acyltransferase</keyword>
<dbReference type="PANTHER" id="PTHR43877:SF2">
    <property type="entry name" value="AMINOALKYLPHOSPHONATE N-ACETYLTRANSFERASE-RELATED"/>
    <property type="match status" value="1"/>
</dbReference>
<dbReference type="GO" id="GO:0016747">
    <property type="term" value="F:acyltransferase activity, transferring groups other than amino-acyl groups"/>
    <property type="evidence" value="ECO:0007669"/>
    <property type="project" value="InterPro"/>
</dbReference>
<keyword evidence="5" id="KW-1185">Reference proteome</keyword>
<dbReference type="InterPro" id="IPR000182">
    <property type="entry name" value="GNAT_dom"/>
</dbReference>
<dbReference type="CDD" id="cd04301">
    <property type="entry name" value="NAT_SF"/>
    <property type="match status" value="1"/>
</dbReference>
<dbReference type="Pfam" id="PF00583">
    <property type="entry name" value="Acetyltransf_1"/>
    <property type="match status" value="1"/>
</dbReference>
<evidence type="ECO:0000313" key="5">
    <source>
        <dbReference type="Proteomes" id="UP000466104"/>
    </source>
</evidence>
<accession>A0A7K0J6B0</accession>
<feature type="domain" description="N-acetyltransferase" evidence="3">
    <location>
        <begin position="1"/>
        <end position="175"/>
    </location>
</feature>
<comment type="caution">
    <text evidence="4">The sequence shown here is derived from an EMBL/GenBank/DDBJ whole genome shotgun (WGS) entry which is preliminary data.</text>
</comment>
<keyword evidence="1 4" id="KW-0808">Transferase</keyword>
<evidence type="ECO:0000313" key="4">
    <source>
        <dbReference type="EMBL" id="MSS45462.1"/>
    </source>
</evidence>
<dbReference type="SUPFAM" id="SSF55729">
    <property type="entry name" value="Acyl-CoA N-acyltransferases (Nat)"/>
    <property type="match status" value="1"/>
</dbReference>
<organism evidence="4 5">
    <name type="scientific">Cutibacterium porci</name>
    <dbReference type="NCBI Taxonomy" id="2605781"/>
    <lineage>
        <taxon>Bacteria</taxon>
        <taxon>Bacillati</taxon>
        <taxon>Actinomycetota</taxon>
        <taxon>Actinomycetes</taxon>
        <taxon>Propionibacteriales</taxon>
        <taxon>Propionibacteriaceae</taxon>
        <taxon>Cutibacterium</taxon>
    </lineage>
</organism>
<evidence type="ECO:0000256" key="2">
    <source>
        <dbReference type="ARBA" id="ARBA00023315"/>
    </source>
</evidence>
<reference evidence="4 5" key="1">
    <citation type="submission" date="2019-08" db="EMBL/GenBank/DDBJ databases">
        <title>In-depth cultivation of the pig gut microbiome towards novel bacterial diversity and tailored functional studies.</title>
        <authorList>
            <person name="Wylensek D."/>
            <person name="Hitch T.C.A."/>
            <person name="Clavel T."/>
        </authorList>
    </citation>
    <scope>NUCLEOTIDE SEQUENCE [LARGE SCALE GENOMIC DNA]</scope>
    <source>
        <strain evidence="4 5">WCA-380-WT-3A</strain>
    </source>
</reference>
<dbReference type="InterPro" id="IPR050832">
    <property type="entry name" value="Bact_Acetyltransf"/>
</dbReference>
<dbReference type="InterPro" id="IPR016181">
    <property type="entry name" value="Acyl_CoA_acyltransferase"/>
</dbReference>
<gene>
    <name evidence="4" type="ORF">FYJ43_05290</name>
</gene>
<dbReference type="PROSITE" id="PS51186">
    <property type="entry name" value="GNAT"/>
    <property type="match status" value="1"/>
</dbReference>
<dbReference type="Proteomes" id="UP000466104">
    <property type="component" value="Unassembled WGS sequence"/>
</dbReference>
<protein>
    <submittedName>
        <fullName evidence="4">GNAT family N-acetyltransferase</fullName>
    </submittedName>
</protein>
<proteinExistence type="predicted"/>
<evidence type="ECO:0000256" key="1">
    <source>
        <dbReference type="ARBA" id="ARBA00022679"/>
    </source>
</evidence>
<dbReference type="EMBL" id="VUMG01000002">
    <property type="protein sequence ID" value="MSS45462.1"/>
    <property type="molecule type" value="Genomic_DNA"/>
</dbReference>
<name>A0A7K0J6B0_9ACTN</name>
<dbReference type="AlphaFoldDB" id="A0A7K0J6B0"/>
<dbReference type="Gene3D" id="3.40.630.30">
    <property type="match status" value="1"/>
</dbReference>